<accession>A0ACC3SMC4</accession>
<keyword evidence="2" id="KW-1185">Reference proteome</keyword>
<gene>
    <name evidence="1" type="ORF">M8818_000768</name>
</gene>
<organism evidence="1 2">
    <name type="scientific">Zalaria obscura</name>
    <dbReference type="NCBI Taxonomy" id="2024903"/>
    <lineage>
        <taxon>Eukaryota</taxon>
        <taxon>Fungi</taxon>
        <taxon>Dikarya</taxon>
        <taxon>Ascomycota</taxon>
        <taxon>Pezizomycotina</taxon>
        <taxon>Dothideomycetes</taxon>
        <taxon>Dothideomycetidae</taxon>
        <taxon>Dothideales</taxon>
        <taxon>Zalariaceae</taxon>
        <taxon>Zalaria</taxon>
    </lineage>
</organism>
<sequence length="791" mass="86573">MSSNDPISNLLSQKPTITLDGALATELEARGLDLSSALWSATILQHSPDAVYQVHRDYFRAGADVAITASYQASHLGLQQHLGLTEPQSRDLVQSSVRLAQRARDDVLAEEAKAGEGKQARTLLVAGSVGPYGAFLANGSEYRGDYALPESEMRDFHRPRIQALLQAGADVLALETMPSFAEIRALLGLLETEFPAARAWVSWTLRDVETLSDGTAMREVVDACQQSSQVVAVGVNCVPERDALAALRHLNSLTRMPLVVYPNSGESWDAEMRAWAGERAQGEGLKEVVLQWQKEGARLIGGCCRTRPQDIEIHLHPGSYFEDPNTALFSPHIQVMADLNTYQVTFNCGRNFIDTAYFAANLFKGLSKPGGPPDLIVLSLQEVAPISYSFLGGSWLTPHLDRFNIAIDEAVRSQDWDTHYERVLCSNLGLTGLMLFAQPEVAAKIKWIETGGAGVGLWDMGNKGAVAVRFGYSGTDSDDEAELTFVSAHLAPMEDACARRNADWAAINQNLVFTPAPTVFNTFSQRRPQPSQASPETEPLLSSATDSSPTTRPSPNSTLYAPTSHLFLAGDLNYRTSDVPPRPGDSKTFPQPDDAEHYSKLLSHDQLNRERKAGRTLHHLHEAPITFPPTYKWSSKAQARARALADKHSDGGNNKAIQDPGQEGAWAPHRYPSWCDRILYTIPPFPAAQPKIQTYTSLPLQPTSDHQPVALHVSIPVASLAPMRDGEQEPWLRSPFALDSGWKARREAARRREVLVGLAAYLALTWEGEALVFGSLVGVLAGWVVLRSLVG</sequence>
<protein>
    <submittedName>
        <fullName evidence="1">Uncharacterized protein</fullName>
    </submittedName>
</protein>
<evidence type="ECO:0000313" key="2">
    <source>
        <dbReference type="Proteomes" id="UP001320706"/>
    </source>
</evidence>
<comment type="caution">
    <text evidence="1">The sequence shown here is derived from an EMBL/GenBank/DDBJ whole genome shotgun (WGS) entry which is preliminary data.</text>
</comment>
<evidence type="ECO:0000313" key="1">
    <source>
        <dbReference type="EMBL" id="KAK8219794.1"/>
    </source>
</evidence>
<reference evidence="1" key="1">
    <citation type="submission" date="2024-02" db="EMBL/GenBank/DDBJ databases">
        <title>Metagenome Assembled Genome of Zalaria obscura JY119.</title>
        <authorList>
            <person name="Vighnesh L."/>
            <person name="Jagadeeshwari U."/>
            <person name="Venkata Ramana C."/>
            <person name="Sasikala C."/>
        </authorList>
    </citation>
    <scope>NUCLEOTIDE SEQUENCE</scope>
    <source>
        <strain evidence="1">JY119</strain>
    </source>
</reference>
<dbReference type="Proteomes" id="UP001320706">
    <property type="component" value="Unassembled WGS sequence"/>
</dbReference>
<name>A0ACC3SMC4_9PEZI</name>
<proteinExistence type="predicted"/>
<dbReference type="EMBL" id="JAMKPW020000003">
    <property type="protein sequence ID" value="KAK8219794.1"/>
    <property type="molecule type" value="Genomic_DNA"/>
</dbReference>